<accession>A0AAV3TXA4</accession>
<evidence type="ECO:0000313" key="1">
    <source>
        <dbReference type="EMBL" id="GAA4931818.1"/>
    </source>
</evidence>
<keyword evidence="2" id="KW-1185">Reference proteome</keyword>
<dbReference type="Proteomes" id="UP001409585">
    <property type="component" value="Unassembled WGS sequence"/>
</dbReference>
<gene>
    <name evidence="1" type="ORF">GCM10025791_05090</name>
</gene>
<dbReference type="AlphaFoldDB" id="A0AAV3TXA4"/>
<name>A0AAV3TXA4_9ALTE</name>
<comment type="caution">
    <text evidence="1">The sequence shown here is derived from an EMBL/GenBank/DDBJ whole genome shotgun (WGS) entry which is preliminary data.</text>
</comment>
<reference evidence="2" key="1">
    <citation type="journal article" date="2019" name="Int. J. Syst. Evol. Microbiol.">
        <title>The Global Catalogue of Microorganisms (GCM) 10K type strain sequencing project: providing services to taxonomists for standard genome sequencing and annotation.</title>
        <authorList>
            <consortium name="The Broad Institute Genomics Platform"/>
            <consortium name="The Broad Institute Genome Sequencing Center for Infectious Disease"/>
            <person name="Wu L."/>
            <person name="Ma J."/>
        </authorList>
    </citation>
    <scope>NUCLEOTIDE SEQUENCE [LARGE SCALE GENOMIC DNA]</scope>
    <source>
        <strain evidence="2">JCM 19134</strain>
    </source>
</reference>
<proteinExistence type="predicted"/>
<evidence type="ECO:0000313" key="2">
    <source>
        <dbReference type="Proteomes" id="UP001409585"/>
    </source>
</evidence>
<organism evidence="1 2">
    <name type="scientific">Halioxenophilus aromaticivorans</name>
    <dbReference type="NCBI Taxonomy" id="1306992"/>
    <lineage>
        <taxon>Bacteria</taxon>
        <taxon>Pseudomonadati</taxon>
        <taxon>Pseudomonadota</taxon>
        <taxon>Gammaproteobacteria</taxon>
        <taxon>Alteromonadales</taxon>
        <taxon>Alteromonadaceae</taxon>
        <taxon>Halioxenophilus</taxon>
    </lineage>
</organism>
<sequence>MSISYTSVVNQRLALAKALLDQEPSANKTAVLAGYYSVVELLGCALNNYLQEVNQQVGSVSVGAGGSLPASIADLEQFSQEGSVIPQLVELASLARTQGSWLQRLITAYDALKTHPIALQAEDAEEGQARSAASPTVSEPSGMVLIAKESGAGVTPVSPEQVGSGKYFLSQQQCQQFYQACYEMVQRHRENYHEF</sequence>
<protein>
    <submittedName>
        <fullName evidence="1">Uncharacterized protein</fullName>
    </submittedName>
</protein>
<dbReference type="RefSeq" id="WP_345416567.1">
    <property type="nucleotide sequence ID" value="NZ_AP031496.1"/>
</dbReference>
<dbReference type="EMBL" id="BAABLX010000004">
    <property type="protein sequence ID" value="GAA4931818.1"/>
    <property type="molecule type" value="Genomic_DNA"/>
</dbReference>